<sequence>MTASTEPMPEQISYSVESASVATGISESRIRRLVREGKLAARYLGATVLIDAESLRALYNSLPSQKQVDREVAANRDVA</sequence>
<reference evidence="2 3" key="1">
    <citation type="submission" date="2018-02" db="EMBL/GenBank/DDBJ databases">
        <title>8 Nocardia nova and 1 Nocardia cyriacigeorgica strain used for evolution to TMP-SMX.</title>
        <authorList>
            <person name="Mehta H."/>
            <person name="Weng J."/>
            <person name="Shamoo Y."/>
        </authorList>
    </citation>
    <scope>NUCLEOTIDE SEQUENCE [LARGE SCALE GENOMIC DNA]</scope>
    <source>
        <strain evidence="2 3">MDA3139</strain>
    </source>
</reference>
<feature type="domain" description="Helix-turn-helix" evidence="1">
    <location>
        <begin position="14"/>
        <end position="59"/>
    </location>
</feature>
<evidence type="ECO:0000313" key="3">
    <source>
        <dbReference type="Proteomes" id="UP000239874"/>
    </source>
</evidence>
<gene>
    <name evidence="2" type="ORF">C5E45_32795</name>
</gene>
<dbReference type="InterPro" id="IPR041657">
    <property type="entry name" value="HTH_17"/>
</dbReference>
<dbReference type="AlphaFoldDB" id="A0A2S6ACV8"/>
<evidence type="ECO:0000259" key="1">
    <source>
        <dbReference type="Pfam" id="PF12728"/>
    </source>
</evidence>
<evidence type="ECO:0000313" key="2">
    <source>
        <dbReference type="EMBL" id="PPJ31870.1"/>
    </source>
</evidence>
<dbReference type="EMBL" id="PSZC01000039">
    <property type="protein sequence ID" value="PPJ31870.1"/>
    <property type="molecule type" value="Genomic_DNA"/>
</dbReference>
<dbReference type="Proteomes" id="UP000239874">
    <property type="component" value="Unassembled WGS sequence"/>
</dbReference>
<protein>
    <recommendedName>
        <fullName evidence="1">Helix-turn-helix domain-containing protein</fullName>
    </recommendedName>
</protein>
<proteinExistence type="predicted"/>
<organism evidence="2 3">
    <name type="scientific">Nocardia nova</name>
    <dbReference type="NCBI Taxonomy" id="37330"/>
    <lineage>
        <taxon>Bacteria</taxon>
        <taxon>Bacillati</taxon>
        <taxon>Actinomycetota</taxon>
        <taxon>Actinomycetes</taxon>
        <taxon>Mycobacteriales</taxon>
        <taxon>Nocardiaceae</taxon>
        <taxon>Nocardia</taxon>
    </lineage>
</organism>
<dbReference type="Pfam" id="PF12728">
    <property type="entry name" value="HTH_17"/>
    <property type="match status" value="1"/>
</dbReference>
<accession>A0A2S6ACV8</accession>
<name>A0A2S6ACV8_9NOCA</name>
<dbReference type="RefSeq" id="WP_104380674.1">
    <property type="nucleotide sequence ID" value="NZ_PSZC01000039.1"/>
</dbReference>
<comment type="caution">
    <text evidence="2">The sequence shown here is derived from an EMBL/GenBank/DDBJ whole genome shotgun (WGS) entry which is preliminary data.</text>
</comment>